<dbReference type="PRINTS" id="PR00367">
    <property type="entry name" value="ETHRSPELEMNT"/>
</dbReference>
<keyword evidence="6" id="KW-0539">Nucleus</keyword>
<feature type="compositionally biased region" description="Low complexity" evidence="8">
    <location>
        <begin position="15"/>
        <end position="27"/>
    </location>
</feature>
<dbReference type="InterPro" id="IPR051032">
    <property type="entry name" value="AP2/ERF_TF_ERF_subfamily"/>
</dbReference>
<evidence type="ECO:0000256" key="4">
    <source>
        <dbReference type="ARBA" id="ARBA00023159"/>
    </source>
</evidence>
<evidence type="ECO:0000313" key="11">
    <source>
        <dbReference type="Proteomes" id="UP001055439"/>
    </source>
</evidence>
<dbReference type="CDD" id="cd00018">
    <property type="entry name" value="AP2"/>
    <property type="match status" value="1"/>
</dbReference>
<organism evidence="10 11">
    <name type="scientific">Musa troglodytarum</name>
    <name type="common">fe'i banana</name>
    <dbReference type="NCBI Taxonomy" id="320322"/>
    <lineage>
        <taxon>Eukaryota</taxon>
        <taxon>Viridiplantae</taxon>
        <taxon>Streptophyta</taxon>
        <taxon>Embryophyta</taxon>
        <taxon>Tracheophyta</taxon>
        <taxon>Spermatophyta</taxon>
        <taxon>Magnoliopsida</taxon>
        <taxon>Liliopsida</taxon>
        <taxon>Zingiberales</taxon>
        <taxon>Musaceae</taxon>
        <taxon>Musa</taxon>
    </lineage>
</organism>
<dbReference type="Gene3D" id="3.30.730.10">
    <property type="entry name" value="AP2/ERF domain"/>
    <property type="match status" value="1"/>
</dbReference>
<accession>A0A9E7F5V1</accession>
<feature type="region of interest" description="Disordered" evidence="8">
    <location>
        <begin position="1"/>
        <end position="77"/>
    </location>
</feature>
<dbReference type="InterPro" id="IPR001471">
    <property type="entry name" value="AP2/ERF_dom"/>
</dbReference>
<dbReference type="Proteomes" id="UP001055439">
    <property type="component" value="Chromosome 2"/>
</dbReference>
<keyword evidence="3" id="KW-0238">DNA-binding</keyword>
<dbReference type="GO" id="GO:0003677">
    <property type="term" value="F:DNA binding"/>
    <property type="evidence" value="ECO:0007669"/>
    <property type="project" value="UniProtKB-KW"/>
</dbReference>
<comment type="similarity">
    <text evidence="7">Belongs to the AP2/ERF transcription factor family. ERF subfamily.</text>
</comment>
<protein>
    <recommendedName>
        <fullName evidence="9">AP2/ERF domain-containing protein</fullName>
    </recommendedName>
</protein>
<dbReference type="AlphaFoldDB" id="A0A9E7F5V1"/>
<dbReference type="PANTHER" id="PTHR31985:SF130">
    <property type="entry name" value="ETHYLENE-RESPONSIVE TRANSCRIPTION FACTOR ERF034"/>
    <property type="match status" value="1"/>
</dbReference>
<dbReference type="SUPFAM" id="SSF54171">
    <property type="entry name" value="DNA-binding domain"/>
    <property type="match status" value="1"/>
</dbReference>
<comment type="subcellular location">
    <subcellularLocation>
        <location evidence="1">Nucleus</location>
    </subcellularLocation>
</comment>
<keyword evidence="5" id="KW-0804">Transcription</keyword>
<dbReference type="GO" id="GO:0005634">
    <property type="term" value="C:nucleus"/>
    <property type="evidence" value="ECO:0007669"/>
    <property type="project" value="UniProtKB-SubCell"/>
</dbReference>
<dbReference type="InterPro" id="IPR016177">
    <property type="entry name" value="DNA-bd_dom_sf"/>
</dbReference>
<feature type="region of interest" description="Disordered" evidence="8">
    <location>
        <begin position="160"/>
        <end position="191"/>
    </location>
</feature>
<evidence type="ECO:0000256" key="7">
    <source>
        <dbReference type="ARBA" id="ARBA00024343"/>
    </source>
</evidence>
<dbReference type="FunFam" id="3.30.730.10:FF:000001">
    <property type="entry name" value="Ethylene-responsive transcription factor 2"/>
    <property type="match status" value="1"/>
</dbReference>
<dbReference type="InterPro" id="IPR036955">
    <property type="entry name" value="AP2/ERF_dom_sf"/>
</dbReference>
<feature type="domain" description="AP2/ERF" evidence="9">
    <location>
        <begin position="74"/>
        <end position="131"/>
    </location>
</feature>
<evidence type="ECO:0000256" key="5">
    <source>
        <dbReference type="ARBA" id="ARBA00023163"/>
    </source>
</evidence>
<dbReference type="PANTHER" id="PTHR31985">
    <property type="entry name" value="ETHYLENE-RESPONSIVE TRANSCRIPTION FACTOR ERF042-RELATED"/>
    <property type="match status" value="1"/>
</dbReference>
<evidence type="ECO:0000259" key="9">
    <source>
        <dbReference type="PROSITE" id="PS51032"/>
    </source>
</evidence>
<dbReference type="PROSITE" id="PS51032">
    <property type="entry name" value="AP2_ERF"/>
    <property type="match status" value="1"/>
</dbReference>
<dbReference type="GO" id="GO:0003700">
    <property type="term" value="F:DNA-binding transcription factor activity"/>
    <property type="evidence" value="ECO:0007669"/>
    <property type="project" value="InterPro"/>
</dbReference>
<evidence type="ECO:0000256" key="8">
    <source>
        <dbReference type="SAM" id="MobiDB-lite"/>
    </source>
</evidence>
<dbReference type="OrthoDB" id="1932364at2759"/>
<feature type="compositionally biased region" description="Basic and acidic residues" evidence="8">
    <location>
        <begin position="55"/>
        <end position="71"/>
    </location>
</feature>
<evidence type="ECO:0000256" key="3">
    <source>
        <dbReference type="ARBA" id="ARBA00023125"/>
    </source>
</evidence>
<evidence type="ECO:0000313" key="10">
    <source>
        <dbReference type="EMBL" id="URD89513.1"/>
    </source>
</evidence>
<keyword evidence="11" id="KW-1185">Reference proteome</keyword>
<gene>
    <name evidence="10" type="ORF">MUK42_28794</name>
</gene>
<keyword evidence="4" id="KW-0010">Activator</keyword>
<evidence type="ECO:0000256" key="2">
    <source>
        <dbReference type="ARBA" id="ARBA00023015"/>
    </source>
</evidence>
<dbReference type="EMBL" id="CP097504">
    <property type="protein sequence ID" value="URD89513.1"/>
    <property type="molecule type" value="Genomic_DNA"/>
</dbReference>
<sequence>MKEPLTQDCEANNYSSSSPSHTKTSPASCCCSAPPNFPPTTATDAATGVSKRKAREAGGEVTEKPGNDGKQHPSYRGVRMRSWGRWVSEIREPKKKSRIWLGTFPTAEMAARAHDVAALAIKGQSAYLNFPELASRLPRPATAKPKDIQAAASLAAATTFDDHTPSPCPTQTELPLSHSPAPTTPPRDDDGALFDLPDLLLDLREGFCYSTSWAPSTADDGVEFRVEEPFLWGYC</sequence>
<evidence type="ECO:0000256" key="6">
    <source>
        <dbReference type="ARBA" id="ARBA00023242"/>
    </source>
</evidence>
<dbReference type="SMART" id="SM00380">
    <property type="entry name" value="AP2"/>
    <property type="match status" value="1"/>
</dbReference>
<name>A0A9E7F5V1_9LILI</name>
<proteinExistence type="inferred from homology"/>
<reference evidence="10" key="1">
    <citation type="submission" date="2022-05" db="EMBL/GenBank/DDBJ databases">
        <title>The Musa troglodytarum L. genome provides insights into the mechanism of non-climacteric behaviour and enrichment of carotenoids.</title>
        <authorList>
            <person name="Wang J."/>
        </authorList>
    </citation>
    <scope>NUCLEOTIDE SEQUENCE</scope>
    <source>
        <tissue evidence="10">Leaf</tissue>
    </source>
</reference>
<keyword evidence="2" id="KW-0805">Transcription regulation</keyword>
<evidence type="ECO:0000256" key="1">
    <source>
        <dbReference type="ARBA" id="ARBA00004123"/>
    </source>
</evidence>
<dbReference type="Pfam" id="PF00847">
    <property type="entry name" value="AP2"/>
    <property type="match status" value="1"/>
</dbReference>